<evidence type="ECO:0000313" key="2">
    <source>
        <dbReference type="EMBL" id="KAK8376207.1"/>
    </source>
</evidence>
<protein>
    <submittedName>
        <fullName evidence="2">Uncharacterized protein</fullName>
    </submittedName>
</protein>
<comment type="caution">
    <text evidence="2">The sequence shown here is derived from an EMBL/GenBank/DDBJ whole genome shotgun (WGS) entry which is preliminary data.</text>
</comment>
<accession>A0AAW0SPZ0</accession>
<sequence>MRLNYPPVPYFEPARLASSFADLIPASRCGGEIISGPCVVWSQSGFEARGTRQAAGERLQRASARDNSRSPQTLTTRRATCSTWKSTFIITTLDTFLGSGEVARNKVNDCEQPSTATVQEP</sequence>
<evidence type="ECO:0000256" key="1">
    <source>
        <dbReference type="SAM" id="MobiDB-lite"/>
    </source>
</evidence>
<keyword evidence="3" id="KW-1185">Reference proteome</keyword>
<dbReference type="EMBL" id="JARAKH010000049">
    <property type="protein sequence ID" value="KAK8376207.1"/>
    <property type="molecule type" value="Genomic_DNA"/>
</dbReference>
<name>A0AAW0SPZ0_SCYPA</name>
<evidence type="ECO:0000313" key="3">
    <source>
        <dbReference type="Proteomes" id="UP001487740"/>
    </source>
</evidence>
<gene>
    <name evidence="2" type="ORF">O3P69_008719</name>
</gene>
<proteinExistence type="predicted"/>
<feature type="compositionally biased region" description="Basic and acidic residues" evidence="1">
    <location>
        <begin position="58"/>
        <end position="68"/>
    </location>
</feature>
<dbReference type="Proteomes" id="UP001487740">
    <property type="component" value="Unassembled WGS sequence"/>
</dbReference>
<dbReference type="AlphaFoldDB" id="A0AAW0SPZ0"/>
<reference evidence="2 3" key="1">
    <citation type="submission" date="2023-03" db="EMBL/GenBank/DDBJ databases">
        <title>High-quality genome of Scylla paramamosain provides insights in environmental adaptation.</title>
        <authorList>
            <person name="Zhang L."/>
        </authorList>
    </citation>
    <scope>NUCLEOTIDE SEQUENCE [LARGE SCALE GENOMIC DNA]</scope>
    <source>
        <strain evidence="2">LZ_2023a</strain>
        <tissue evidence="2">Muscle</tissue>
    </source>
</reference>
<organism evidence="2 3">
    <name type="scientific">Scylla paramamosain</name>
    <name type="common">Mud crab</name>
    <dbReference type="NCBI Taxonomy" id="85552"/>
    <lineage>
        <taxon>Eukaryota</taxon>
        <taxon>Metazoa</taxon>
        <taxon>Ecdysozoa</taxon>
        <taxon>Arthropoda</taxon>
        <taxon>Crustacea</taxon>
        <taxon>Multicrustacea</taxon>
        <taxon>Malacostraca</taxon>
        <taxon>Eumalacostraca</taxon>
        <taxon>Eucarida</taxon>
        <taxon>Decapoda</taxon>
        <taxon>Pleocyemata</taxon>
        <taxon>Brachyura</taxon>
        <taxon>Eubrachyura</taxon>
        <taxon>Portunoidea</taxon>
        <taxon>Portunidae</taxon>
        <taxon>Portuninae</taxon>
        <taxon>Scylla</taxon>
    </lineage>
</organism>
<feature type="region of interest" description="Disordered" evidence="1">
    <location>
        <begin position="51"/>
        <end position="76"/>
    </location>
</feature>